<evidence type="ECO:0000313" key="2">
    <source>
        <dbReference type="EMBL" id="KIX13075.1"/>
    </source>
</evidence>
<dbReference type="InParanoid" id="A0A0D2JUB8"/>
<keyword evidence="3" id="KW-1185">Reference proteome</keyword>
<evidence type="ECO:0000256" key="1">
    <source>
        <dbReference type="SAM" id="Phobius"/>
    </source>
</evidence>
<accession>A0A0D2JUB8</accession>
<keyword evidence="1" id="KW-1133">Transmembrane helix</keyword>
<dbReference type="Proteomes" id="UP000032233">
    <property type="component" value="Unassembled WGS sequence"/>
</dbReference>
<sequence length="46" mass="5157">MSADAFLPLGIGVAVQMISVLLELMFNNSNLCKKIEIEFLFRINVN</sequence>
<gene>
    <name evidence="2" type="ORF">X474_16045</name>
</gene>
<feature type="transmembrane region" description="Helical" evidence="1">
    <location>
        <begin position="6"/>
        <end position="26"/>
    </location>
</feature>
<keyword evidence="1" id="KW-0472">Membrane</keyword>
<dbReference type="AlphaFoldDB" id="A0A0D2JUB8"/>
<evidence type="ECO:0000313" key="3">
    <source>
        <dbReference type="Proteomes" id="UP000032233"/>
    </source>
</evidence>
<comment type="caution">
    <text evidence="2">The sequence shown here is derived from an EMBL/GenBank/DDBJ whole genome shotgun (WGS) entry which is preliminary data.</text>
</comment>
<keyword evidence="1" id="KW-0812">Transmembrane</keyword>
<proteinExistence type="predicted"/>
<name>A0A0D2JUB8_9BACT</name>
<protein>
    <submittedName>
        <fullName evidence="2">Uncharacterized protein</fullName>
    </submittedName>
</protein>
<organism evidence="2 3">
    <name type="scientific">Dethiosulfatarculus sandiegensis</name>
    <dbReference type="NCBI Taxonomy" id="1429043"/>
    <lineage>
        <taxon>Bacteria</taxon>
        <taxon>Pseudomonadati</taxon>
        <taxon>Thermodesulfobacteriota</taxon>
        <taxon>Desulfarculia</taxon>
        <taxon>Desulfarculales</taxon>
        <taxon>Desulfarculaceae</taxon>
        <taxon>Dethiosulfatarculus</taxon>
    </lineage>
</organism>
<reference evidence="2 3" key="1">
    <citation type="submission" date="2013-11" db="EMBL/GenBank/DDBJ databases">
        <title>Metagenomic analysis of a methanogenic consortium involved in long chain n-alkane degradation.</title>
        <authorList>
            <person name="Davidova I.A."/>
            <person name="Callaghan A.V."/>
            <person name="Wawrik B."/>
            <person name="Pruitt S."/>
            <person name="Marks C."/>
            <person name="Duncan K.E."/>
            <person name="Suflita J.M."/>
        </authorList>
    </citation>
    <scope>NUCLEOTIDE SEQUENCE [LARGE SCALE GENOMIC DNA]</scope>
    <source>
        <strain evidence="2 3">SPR</strain>
    </source>
</reference>
<dbReference type="EMBL" id="AZAC01000019">
    <property type="protein sequence ID" value="KIX13075.1"/>
    <property type="molecule type" value="Genomic_DNA"/>
</dbReference>